<evidence type="ECO:0000259" key="2">
    <source>
        <dbReference type="PROSITE" id="PS50887"/>
    </source>
</evidence>
<dbReference type="Gene3D" id="3.30.70.270">
    <property type="match status" value="1"/>
</dbReference>
<sequence>MQLWPCVLKINTNNDRMAKFKDPLQNMMRRREADFEAGQEPASDYDTLMSDYKELQRMVEEQAQMITALQRESGADPLTGLANHRTLAAELERSLATARRYGRRHGLILLSIVDFTNLSNQLGEVATDAILRHMASLIRQNIRPTDIAAHPRFGEFAIILNELRAIENAEMRASELCNITSNTPCIIGGRSLHTMVVHGLTVFGQDDDASDVMARTRKALASSAPTGTVLS</sequence>
<feature type="coiled-coil region" evidence="1">
    <location>
        <begin position="45"/>
        <end position="72"/>
    </location>
</feature>
<dbReference type="EMBL" id="VAFM01000001">
    <property type="protein sequence ID" value="TKW61510.1"/>
    <property type="molecule type" value="Genomic_DNA"/>
</dbReference>
<dbReference type="PROSITE" id="PS50887">
    <property type="entry name" value="GGDEF"/>
    <property type="match status" value="1"/>
</dbReference>
<dbReference type="PANTHER" id="PTHR46663">
    <property type="entry name" value="DIGUANYLATE CYCLASE DGCT-RELATED"/>
    <property type="match status" value="1"/>
</dbReference>
<dbReference type="InterPro" id="IPR029787">
    <property type="entry name" value="Nucleotide_cyclase"/>
</dbReference>
<evidence type="ECO:0000313" key="3">
    <source>
        <dbReference type="EMBL" id="TKW61510.1"/>
    </source>
</evidence>
<comment type="caution">
    <text evidence="3">The sequence shown here is derived from an EMBL/GenBank/DDBJ whole genome shotgun (WGS) entry which is preliminary data.</text>
</comment>
<organism evidence="3 4">
    <name type="scientific">Blastochloris viridis</name>
    <name type="common">Rhodopseudomonas viridis</name>
    <dbReference type="NCBI Taxonomy" id="1079"/>
    <lineage>
        <taxon>Bacteria</taxon>
        <taxon>Pseudomonadati</taxon>
        <taxon>Pseudomonadota</taxon>
        <taxon>Alphaproteobacteria</taxon>
        <taxon>Hyphomicrobiales</taxon>
        <taxon>Blastochloridaceae</taxon>
        <taxon>Blastochloris</taxon>
    </lineage>
</organism>
<name>A0A6N4R4F4_BLAVI</name>
<protein>
    <submittedName>
        <fullName evidence="3">GGDEF domain-containing protein</fullName>
    </submittedName>
</protein>
<dbReference type="PANTHER" id="PTHR46663:SF2">
    <property type="entry name" value="GGDEF DOMAIN-CONTAINING PROTEIN"/>
    <property type="match status" value="1"/>
</dbReference>
<keyword evidence="1" id="KW-0175">Coiled coil</keyword>
<gene>
    <name evidence="3" type="ORF">DI628_02495</name>
</gene>
<dbReference type="SMART" id="SM00267">
    <property type="entry name" value="GGDEF"/>
    <property type="match status" value="1"/>
</dbReference>
<reference evidence="3 4" key="1">
    <citation type="journal article" date="2017" name="Nat. Commun.">
        <title>In situ click chemistry generation of cyclooxygenase-2 inhibitors.</title>
        <authorList>
            <person name="Bhardwaj A."/>
            <person name="Kaur J."/>
            <person name="Wuest M."/>
            <person name="Wuest F."/>
        </authorList>
    </citation>
    <scope>NUCLEOTIDE SEQUENCE [LARGE SCALE GENOMIC DNA]</scope>
    <source>
        <strain evidence="3">S2_018_000_R2_106</strain>
    </source>
</reference>
<dbReference type="Proteomes" id="UP000320948">
    <property type="component" value="Unassembled WGS sequence"/>
</dbReference>
<proteinExistence type="predicted"/>
<dbReference type="CDD" id="cd01949">
    <property type="entry name" value="GGDEF"/>
    <property type="match status" value="1"/>
</dbReference>
<dbReference type="InterPro" id="IPR043128">
    <property type="entry name" value="Rev_trsase/Diguanyl_cyclase"/>
</dbReference>
<dbReference type="InterPro" id="IPR052163">
    <property type="entry name" value="DGC-Regulatory_Protein"/>
</dbReference>
<feature type="domain" description="GGDEF" evidence="2">
    <location>
        <begin position="103"/>
        <end position="231"/>
    </location>
</feature>
<dbReference type="AlphaFoldDB" id="A0A6N4R4F4"/>
<accession>A0A6N4R4F4</accession>
<dbReference type="Pfam" id="PF00990">
    <property type="entry name" value="GGDEF"/>
    <property type="match status" value="1"/>
</dbReference>
<dbReference type="InterPro" id="IPR000160">
    <property type="entry name" value="GGDEF_dom"/>
</dbReference>
<dbReference type="NCBIfam" id="TIGR00254">
    <property type="entry name" value="GGDEF"/>
    <property type="match status" value="1"/>
</dbReference>
<evidence type="ECO:0000313" key="4">
    <source>
        <dbReference type="Proteomes" id="UP000320948"/>
    </source>
</evidence>
<evidence type="ECO:0000256" key="1">
    <source>
        <dbReference type="SAM" id="Coils"/>
    </source>
</evidence>
<dbReference type="SUPFAM" id="SSF55073">
    <property type="entry name" value="Nucleotide cyclase"/>
    <property type="match status" value="1"/>
</dbReference>